<dbReference type="Gene3D" id="2.40.50.140">
    <property type="entry name" value="Nucleic acid-binding proteins"/>
    <property type="match status" value="1"/>
</dbReference>
<dbReference type="InterPro" id="IPR012340">
    <property type="entry name" value="NA-bd_OB-fold"/>
</dbReference>
<gene>
    <name evidence="1" type="ORF">RFI_20010</name>
</gene>
<sequence length="216" mass="24212">TTGRESVTEGAEVEFSILSRDSQIDKAVNVTRPGGGLITEDQQAAKARRLLGSMYKETDTEARIPAEFSGGDYERRQGYIISYNPTALHGYIMPFDDPTELVFISIDDCHIYGKRSLRKFQHVEFFGQKTTSGETKAIHVTGPDRAVLRFNSPNAFVPRSVATKHFEPSDTERHKGIVSRADDERRFFFIKPDEHGYANVFAPNSSVLVSGIFVLF</sequence>
<protein>
    <submittedName>
        <fullName evidence="1">Cold-shock DNA binding protein</fullName>
    </submittedName>
</protein>
<dbReference type="EMBL" id="ASPP01016900">
    <property type="protein sequence ID" value="ETO17315.1"/>
    <property type="molecule type" value="Genomic_DNA"/>
</dbReference>
<proteinExistence type="predicted"/>
<keyword evidence="2" id="KW-1185">Reference proteome</keyword>
<feature type="non-terminal residue" evidence="1">
    <location>
        <position position="1"/>
    </location>
</feature>
<organism evidence="1 2">
    <name type="scientific">Reticulomyxa filosa</name>
    <dbReference type="NCBI Taxonomy" id="46433"/>
    <lineage>
        <taxon>Eukaryota</taxon>
        <taxon>Sar</taxon>
        <taxon>Rhizaria</taxon>
        <taxon>Retaria</taxon>
        <taxon>Foraminifera</taxon>
        <taxon>Monothalamids</taxon>
        <taxon>Reticulomyxidae</taxon>
        <taxon>Reticulomyxa</taxon>
    </lineage>
</organism>
<dbReference type="PANTHER" id="PTHR46565:SF20">
    <property type="entry name" value="COLD SHOCK DOMAIN-CONTAINING PROTEIN 4"/>
    <property type="match status" value="1"/>
</dbReference>
<name>X6MW37_RETFI</name>
<comment type="caution">
    <text evidence="1">The sequence shown here is derived from an EMBL/GenBank/DDBJ whole genome shotgun (WGS) entry which is preliminary data.</text>
</comment>
<evidence type="ECO:0000313" key="1">
    <source>
        <dbReference type="EMBL" id="ETO17315.1"/>
    </source>
</evidence>
<accession>X6MW37</accession>
<evidence type="ECO:0000313" key="2">
    <source>
        <dbReference type="Proteomes" id="UP000023152"/>
    </source>
</evidence>
<dbReference type="AlphaFoldDB" id="X6MW37"/>
<reference evidence="1 2" key="1">
    <citation type="journal article" date="2013" name="Curr. Biol.">
        <title>The Genome of the Foraminiferan Reticulomyxa filosa.</title>
        <authorList>
            <person name="Glockner G."/>
            <person name="Hulsmann N."/>
            <person name="Schleicher M."/>
            <person name="Noegel A.A."/>
            <person name="Eichinger L."/>
            <person name="Gallinger C."/>
            <person name="Pawlowski J."/>
            <person name="Sierra R."/>
            <person name="Euteneuer U."/>
            <person name="Pillet L."/>
            <person name="Moustafa A."/>
            <person name="Platzer M."/>
            <person name="Groth M."/>
            <person name="Szafranski K."/>
            <person name="Schliwa M."/>
        </authorList>
    </citation>
    <scope>NUCLEOTIDE SEQUENCE [LARGE SCALE GENOMIC DNA]</scope>
</reference>
<dbReference type="Proteomes" id="UP000023152">
    <property type="component" value="Unassembled WGS sequence"/>
</dbReference>
<dbReference type="PANTHER" id="PTHR46565">
    <property type="entry name" value="COLD SHOCK DOMAIN PROTEIN 2"/>
    <property type="match status" value="1"/>
</dbReference>
<feature type="non-terminal residue" evidence="1">
    <location>
        <position position="216"/>
    </location>
</feature>